<dbReference type="Proteomes" id="UP001380953">
    <property type="component" value="Unassembled WGS sequence"/>
</dbReference>
<organism evidence="1 2">
    <name type="scientific">Saccharibacillus sacchari</name>
    <dbReference type="NCBI Taxonomy" id="456493"/>
    <lineage>
        <taxon>Bacteria</taxon>
        <taxon>Bacillati</taxon>
        <taxon>Bacillota</taxon>
        <taxon>Bacilli</taxon>
        <taxon>Bacillales</taxon>
        <taxon>Paenibacillaceae</taxon>
        <taxon>Saccharibacillus</taxon>
    </lineage>
</organism>
<evidence type="ECO:0000313" key="2">
    <source>
        <dbReference type="Proteomes" id="UP001380953"/>
    </source>
</evidence>
<reference evidence="1" key="1">
    <citation type="submission" date="2024-03" db="EMBL/GenBank/DDBJ databases">
        <title>Whole genome sequecning of epiphytes from Marcgravia umbellata leaves.</title>
        <authorList>
            <person name="Kumar G."/>
            <person name="Savka M.A."/>
        </authorList>
    </citation>
    <scope>NUCLEOTIDE SEQUENCE</scope>
    <source>
        <strain evidence="1">RIT_BL5</strain>
    </source>
</reference>
<comment type="caution">
    <text evidence="1">The sequence shown here is derived from an EMBL/GenBank/DDBJ whole genome shotgun (WGS) entry which is preliminary data.</text>
</comment>
<protein>
    <submittedName>
        <fullName evidence="1">Uncharacterized protein</fullName>
    </submittedName>
</protein>
<sequence>MLKSKNYELKRGLSKVLTSIVAYTQESAWFRVLKKEIVAYMQEWGIGEIAIRKKRAIPSLNQCLKIARFGLQTCNEMSMQLGRGPDRADADVYLYKQCRRRS</sequence>
<name>A0ACC6PAF6_9BACL</name>
<evidence type="ECO:0000313" key="1">
    <source>
        <dbReference type="EMBL" id="MEJ8303928.1"/>
    </source>
</evidence>
<accession>A0ACC6PAF6</accession>
<gene>
    <name evidence="1" type="ORF">WKI47_08425</name>
</gene>
<keyword evidence="2" id="KW-1185">Reference proteome</keyword>
<proteinExistence type="predicted"/>
<dbReference type="EMBL" id="JBBKAR010000026">
    <property type="protein sequence ID" value="MEJ8303928.1"/>
    <property type="molecule type" value="Genomic_DNA"/>
</dbReference>